<proteinExistence type="predicted"/>
<reference evidence="1" key="1">
    <citation type="submission" date="2019-01" db="EMBL/GenBank/DDBJ databases">
        <title>Colletotrichum abscissum LGMF1257.</title>
        <authorList>
            <person name="Baroncelli R."/>
        </authorList>
    </citation>
    <scope>NUCLEOTIDE SEQUENCE</scope>
    <source>
        <strain evidence="1">Ca142</strain>
    </source>
</reference>
<protein>
    <submittedName>
        <fullName evidence="1">Uncharacterized protein</fullName>
    </submittedName>
</protein>
<dbReference type="AlphaFoldDB" id="A0A9Q0B4V2"/>
<name>A0A9Q0B4V2_9PEZI</name>
<accession>A0A9Q0B4V2</accession>
<sequence>MDSGINNISSNLEVCGDYRLNLSRLDGAASGGQHDAGQVTYVPTHTRTLLEYNSAALKDTLSLRPPLRRHADAPQLTEPRASLCSVSHSLMLVSIVEIEILLSFSSLSFASAAARSLPSYLCCATRASLVHDRRPPRPIRAKRLTN</sequence>
<evidence type="ECO:0000313" key="2">
    <source>
        <dbReference type="Proteomes" id="UP001056436"/>
    </source>
</evidence>
<gene>
    <name evidence="1" type="ORF">CABS02_04588</name>
</gene>
<keyword evidence="2" id="KW-1185">Reference proteome</keyword>
<comment type="caution">
    <text evidence="1">The sequence shown here is derived from an EMBL/GenBank/DDBJ whole genome shotgun (WGS) entry which is preliminary data.</text>
</comment>
<dbReference type="EMBL" id="SDAQ01000019">
    <property type="protein sequence ID" value="KAI3555140.1"/>
    <property type="molecule type" value="Genomic_DNA"/>
</dbReference>
<evidence type="ECO:0000313" key="1">
    <source>
        <dbReference type="EMBL" id="KAI3555140.1"/>
    </source>
</evidence>
<dbReference type="Proteomes" id="UP001056436">
    <property type="component" value="Unassembled WGS sequence"/>
</dbReference>
<organism evidence="1 2">
    <name type="scientific">Colletotrichum abscissum</name>
    <dbReference type="NCBI Taxonomy" id="1671311"/>
    <lineage>
        <taxon>Eukaryota</taxon>
        <taxon>Fungi</taxon>
        <taxon>Dikarya</taxon>
        <taxon>Ascomycota</taxon>
        <taxon>Pezizomycotina</taxon>
        <taxon>Sordariomycetes</taxon>
        <taxon>Hypocreomycetidae</taxon>
        <taxon>Glomerellales</taxon>
        <taxon>Glomerellaceae</taxon>
        <taxon>Colletotrichum</taxon>
        <taxon>Colletotrichum acutatum species complex</taxon>
    </lineage>
</organism>